<comment type="caution">
    <text evidence="3">The sequence shown here is derived from an EMBL/GenBank/DDBJ whole genome shotgun (WGS) entry which is preliminary data.</text>
</comment>
<feature type="transmembrane region" description="Helical" evidence="2">
    <location>
        <begin position="267"/>
        <end position="288"/>
    </location>
</feature>
<dbReference type="PANTHER" id="PTHR37813:SF1">
    <property type="entry name" value="FELS-2 PROPHAGE PROTEIN"/>
    <property type="match status" value="1"/>
</dbReference>
<organism evidence="3">
    <name type="scientific">marine sediment metagenome</name>
    <dbReference type="NCBI Taxonomy" id="412755"/>
    <lineage>
        <taxon>unclassified sequences</taxon>
        <taxon>metagenomes</taxon>
        <taxon>ecological metagenomes</taxon>
    </lineage>
</organism>
<evidence type="ECO:0008006" key="4">
    <source>
        <dbReference type="Google" id="ProtNLM"/>
    </source>
</evidence>
<dbReference type="EMBL" id="BARU01006455">
    <property type="protein sequence ID" value="GAH47298.1"/>
    <property type="molecule type" value="Genomic_DNA"/>
</dbReference>
<feature type="transmembrane region" description="Helical" evidence="2">
    <location>
        <begin position="40"/>
        <end position="61"/>
    </location>
</feature>
<feature type="non-terminal residue" evidence="3">
    <location>
        <position position="313"/>
    </location>
</feature>
<gene>
    <name evidence="3" type="ORF">S03H2_12704</name>
</gene>
<proteinExistence type="predicted"/>
<keyword evidence="1" id="KW-1188">Viral release from host cell</keyword>
<feature type="transmembrane region" description="Helical" evidence="2">
    <location>
        <begin position="294"/>
        <end position="312"/>
    </location>
</feature>
<dbReference type="NCBIfam" id="TIGR01760">
    <property type="entry name" value="tape_meas_TP901"/>
    <property type="match status" value="1"/>
</dbReference>
<protein>
    <recommendedName>
        <fullName evidence="4">Phage tail tape measure protein domain-containing protein</fullName>
    </recommendedName>
</protein>
<evidence type="ECO:0000256" key="2">
    <source>
        <dbReference type="SAM" id="Phobius"/>
    </source>
</evidence>
<dbReference type="PANTHER" id="PTHR37813">
    <property type="entry name" value="FELS-2 PROPHAGE PROTEIN"/>
    <property type="match status" value="1"/>
</dbReference>
<keyword evidence="2" id="KW-1133">Transmembrane helix</keyword>
<sequence length="313" mass="31715">MADIWINILGDATKLKGALDKAGKNVSSFAEKASKAGRGIAIAGAAVTAAFTAVVLKTAAVGDQFDKMSLRTGVAVEDLSALAYAADISGTDIGTLEKGLKGLTKVMDDASMGIGEGMEAFELLDIAVMDSEGKLRSTVDVLKEAATKISAIEDPTKQAALAMDLFGARAGPQLLPLLKAGEGGIEELMNKAKELGITMSTEAATKAAEFTDRMTDLKGSLAGAGRTIGDTLIPAIIPLIEKVTEIVGKVVAWTKENPELVATITKVAAVVGVAAAVGGPILMAVAAFSAVAPAIALIGTIATGPIGLLIIAV</sequence>
<evidence type="ECO:0000256" key="1">
    <source>
        <dbReference type="ARBA" id="ARBA00022612"/>
    </source>
</evidence>
<reference evidence="3" key="1">
    <citation type="journal article" date="2014" name="Front. Microbiol.">
        <title>High frequency of phylogenetically diverse reductive dehalogenase-homologous genes in deep subseafloor sedimentary metagenomes.</title>
        <authorList>
            <person name="Kawai M."/>
            <person name="Futagami T."/>
            <person name="Toyoda A."/>
            <person name="Takaki Y."/>
            <person name="Nishi S."/>
            <person name="Hori S."/>
            <person name="Arai W."/>
            <person name="Tsubouchi T."/>
            <person name="Morono Y."/>
            <person name="Uchiyama I."/>
            <person name="Ito T."/>
            <person name="Fujiyama A."/>
            <person name="Inagaki F."/>
            <person name="Takami H."/>
        </authorList>
    </citation>
    <scope>NUCLEOTIDE SEQUENCE</scope>
    <source>
        <strain evidence="3">Expedition CK06-06</strain>
    </source>
</reference>
<name>X1HPR9_9ZZZZ</name>
<evidence type="ECO:0000313" key="3">
    <source>
        <dbReference type="EMBL" id="GAH47298.1"/>
    </source>
</evidence>
<keyword evidence="2" id="KW-0812">Transmembrane</keyword>
<dbReference type="InterPro" id="IPR010090">
    <property type="entry name" value="Phage_tape_meas"/>
</dbReference>
<keyword evidence="2" id="KW-0472">Membrane</keyword>
<accession>X1HPR9</accession>
<dbReference type="AlphaFoldDB" id="X1HPR9"/>